<reference evidence="1 2" key="1">
    <citation type="submission" date="2020-08" db="EMBL/GenBank/DDBJ databases">
        <authorList>
            <person name="Liu C."/>
            <person name="Sun Q."/>
        </authorList>
    </citation>
    <scope>NUCLEOTIDE SEQUENCE [LARGE SCALE GENOMIC DNA]</scope>
    <source>
        <strain evidence="1 2">NSJ-61</strain>
    </source>
</reference>
<dbReference type="EMBL" id="CP060636">
    <property type="protein sequence ID" value="QNM12080.1"/>
    <property type="molecule type" value="Genomic_DNA"/>
</dbReference>
<protein>
    <submittedName>
        <fullName evidence="1">Uncharacterized protein</fullName>
    </submittedName>
</protein>
<dbReference type="Proteomes" id="UP000515856">
    <property type="component" value="Chromosome"/>
</dbReference>
<sequence length="109" mass="12834">MVTFYAVHSKFFPTFSKHPDIMNKVNTLSYTQRSMMLDQIKKDEIRNSALSFFEEPVYEEGDDLLLQMHPKCACRIHLQNGIVYADTLKNPFLELLMRIYPCHIMEVSE</sequence>
<accession>A0A7G9GMP8</accession>
<proteinExistence type="predicted"/>
<dbReference type="KEGG" id="ehn:H9Q80_17840"/>
<dbReference type="RefSeq" id="WP_117453713.1">
    <property type="nucleotide sequence ID" value="NZ_CP060636.1"/>
</dbReference>
<evidence type="ECO:0000313" key="2">
    <source>
        <dbReference type="Proteomes" id="UP000515856"/>
    </source>
</evidence>
<gene>
    <name evidence="1" type="ORF">H9Q80_17840</name>
</gene>
<organism evidence="1 2">
    <name type="scientific">[Eubacterium] hominis</name>
    <dbReference type="NCBI Taxonomy" id="2764325"/>
    <lineage>
        <taxon>Bacteria</taxon>
        <taxon>Bacillati</taxon>
        <taxon>Bacillota</taxon>
        <taxon>Erysipelotrichia</taxon>
        <taxon>Erysipelotrichales</taxon>
        <taxon>Erysipelotrichaceae</taxon>
        <taxon>Amedibacillus</taxon>
    </lineage>
</organism>
<dbReference type="AlphaFoldDB" id="A0A7G9GMP8"/>
<name>A0A7G9GMP8_9FIRM</name>
<keyword evidence="2" id="KW-1185">Reference proteome</keyword>
<evidence type="ECO:0000313" key="1">
    <source>
        <dbReference type="EMBL" id="QNM12080.1"/>
    </source>
</evidence>